<feature type="region of interest" description="Disordered" evidence="1">
    <location>
        <begin position="551"/>
        <end position="601"/>
    </location>
</feature>
<dbReference type="GO" id="GO:0006357">
    <property type="term" value="P:regulation of transcription by RNA polymerase II"/>
    <property type="evidence" value="ECO:0007669"/>
    <property type="project" value="TreeGrafter"/>
</dbReference>
<dbReference type="PANTHER" id="PTHR15275:SF0">
    <property type="entry name" value="MASTERMIND-LIKE DOMAIN-CONTAINING PROTEIN 1"/>
    <property type="match status" value="1"/>
</dbReference>
<dbReference type="GO" id="GO:0016604">
    <property type="term" value="C:nuclear body"/>
    <property type="evidence" value="ECO:0007669"/>
    <property type="project" value="TreeGrafter"/>
</dbReference>
<feature type="compositionally biased region" description="Low complexity" evidence="1">
    <location>
        <begin position="303"/>
        <end position="314"/>
    </location>
</feature>
<proteinExistence type="predicted"/>
<gene>
    <name evidence="2" type="primary">MAMLD1</name>
</gene>
<feature type="region of interest" description="Disordered" evidence="1">
    <location>
        <begin position="137"/>
        <end position="173"/>
    </location>
</feature>
<dbReference type="AlphaFoldDB" id="A0A670K9Y6"/>
<sequence length="1018" mass="109627">MLLVSPRVDAPRMEPHIPWSQDDVHGSPPPHSSSQQTCEQNLYPSLWHPSWETMEECTFEGELMGPIKRKLDDDGSPTSTTMPEASFPSDSKRLCLDDVTLSMGHGANPVSCADMQQSPFSTSHSASSMGVAGHGMLLENNHMSGSSIGSPFQVPPNSEVAQKGPLGGHFDEKAGNMHAVDQELQDLLEELTKMPDPSPNELDLDNILEKDPLGGPCHPQQSISSTPRASPQTPQFDSHVPNKDLSQGSPQMRPSSAGASYLVPNQIKNIGSPVSSNNAPNKSQAQSMLQGAMPSMPGTNWHAQQLKQLAASKQGPTAKPQASSWPAMSSQGLSPPYQQGSSPHQQPFSPQNVMVSGMSSSSVPGSSIQSPQNSLLSSITSGNNPSGGPSPPYGSEKLSSPVLNQQPFSPPNPILTNLSGSSIKSPQSTRPSPPYRPEKLSSPALHQQPFSPQGTMMPSAASTSSSASMQGSLYKPMSATQAKSMGMKYGQQPSNNMQSGLMNESDLGSQDQFSFSNTKPLSHFSSEPPAPAPQKIDFPTAHRKTLLHYLQATGPVPPPPPKSSQQSQQANSSQSQVMQQQQQQQQQQQMMHPAPVQRPRQRSQIIARLQEPLEIPPAVPASALVNGCNIRNHLLKQQIMRRQQQQQLQEKQRHSMMGVSSEQRGHFVGQLMNQFTAVSQPMSADCTQSMSTPSPNHRLMSSPQGMLQSTLGSGITQMAPVNQNTGAVVMIAHNPSKQPGMYPPNADFSLPMRQSQNPLGMSSGMQTVHGHPTLRPGMVLASFASGSLSSHTSQQQQQQQHLRQQTMPRMANVYSTSPQMWSQRMPNQSQMDASMQQFSGNAIFSKQNARPNLSGPSFTQSVAPPNQIAPGVHARQMQKASMGQSGQNLGPLNNQNLRPNLTRVPLQAAMNVMKPMPQGITSFSQLSAAHPVGLPTYPGSAGQSSGSFSRMSPASEMQSQYDFMVQQNDALLPDNCSDVDFIDNLMKNSGGSGSSDEEWLNNLTMIDDILGQQSSGHV</sequence>
<dbReference type="Proteomes" id="UP000472272">
    <property type="component" value="Unplaced"/>
</dbReference>
<name>A0A670K9Y6_PODMU</name>
<feature type="compositionally biased region" description="Polar residues" evidence="1">
    <location>
        <begin position="491"/>
        <end position="525"/>
    </location>
</feature>
<reference evidence="2" key="2">
    <citation type="submission" date="2025-09" db="UniProtKB">
        <authorList>
            <consortium name="Ensembl"/>
        </authorList>
    </citation>
    <scope>IDENTIFICATION</scope>
</reference>
<dbReference type="OMA" id="FNNAAWV"/>
<feature type="compositionally biased region" description="Polar residues" evidence="1">
    <location>
        <begin position="244"/>
        <end position="258"/>
    </location>
</feature>
<accession>A0A670K9Y6</accession>
<reference evidence="2" key="1">
    <citation type="submission" date="2025-08" db="UniProtKB">
        <authorList>
            <consortium name="Ensembl"/>
        </authorList>
    </citation>
    <scope>IDENTIFICATION</scope>
</reference>
<dbReference type="InterPro" id="IPR026131">
    <property type="entry name" value="MAMLD1"/>
</dbReference>
<feature type="compositionally biased region" description="Polar residues" evidence="1">
    <location>
        <begin position="219"/>
        <end position="236"/>
    </location>
</feature>
<feature type="compositionally biased region" description="Polar residues" evidence="1">
    <location>
        <begin position="320"/>
        <end position="353"/>
    </location>
</feature>
<feature type="region of interest" description="Disordered" evidence="1">
    <location>
        <begin position="1"/>
        <end position="39"/>
    </location>
</feature>
<feature type="compositionally biased region" description="Polar residues" evidence="1">
    <location>
        <begin position="266"/>
        <end position="289"/>
    </location>
</feature>
<evidence type="ECO:0000313" key="2">
    <source>
        <dbReference type="Ensembl" id="ENSPMRP00000033606.1"/>
    </source>
</evidence>
<evidence type="ECO:0000313" key="3">
    <source>
        <dbReference type="Proteomes" id="UP000472272"/>
    </source>
</evidence>
<organism evidence="2 3">
    <name type="scientific">Podarcis muralis</name>
    <name type="common">Wall lizard</name>
    <name type="synonym">Lacerta muralis</name>
    <dbReference type="NCBI Taxonomy" id="64176"/>
    <lineage>
        <taxon>Eukaryota</taxon>
        <taxon>Metazoa</taxon>
        <taxon>Chordata</taxon>
        <taxon>Craniata</taxon>
        <taxon>Vertebrata</taxon>
        <taxon>Euteleostomi</taxon>
        <taxon>Lepidosauria</taxon>
        <taxon>Squamata</taxon>
        <taxon>Bifurcata</taxon>
        <taxon>Unidentata</taxon>
        <taxon>Episquamata</taxon>
        <taxon>Laterata</taxon>
        <taxon>Lacertibaenia</taxon>
        <taxon>Lacertidae</taxon>
        <taxon>Podarcis</taxon>
    </lineage>
</organism>
<dbReference type="Ensembl" id="ENSPMRT00000035653.1">
    <property type="protein sequence ID" value="ENSPMRP00000033606.1"/>
    <property type="gene ID" value="ENSPMRG00000021789.1"/>
</dbReference>
<feature type="compositionally biased region" description="Polar residues" evidence="1">
    <location>
        <begin position="397"/>
        <end position="407"/>
    </location>
</feature>
<protein>
    <submittedName>
        <fullName evidence="2">Mastermind like domain containing 1</fullName>
    </submittedName>
</protein>
<feature type="region of interest" description="Disordered" evidence="1">
    <location>
        <begin position="785"/>
        <end position="804"/>
    </location>
</feature>
<feature type="compositionally biased region" description="Polar residues" evidence="1">
    <location>
        <begin position="414"/>
        <end position="430"/>
    </location>
</feature>
<feature type="compositionally biased region" description="Polar residues" evidence="1">
    <location>
        <begin position="141"/>
        <end position="160"/>
    </location>
</feature>
<feature type="compositionally biased region" description="Low complexity" evidence="1">
    <location>
        <begin position="563"/>
        <end position="597"/>
    </location>
</feature>
<feature type="compositionally biased region" description="Low complexity" evidence="1">
    <location>
        <begin position="787"/>
        <end position="804"/>
    </location>
</feature>
<evidence type="ECO:0000256" key="1">
    <source>
        <dbReference type="SAM" id="MobiDB-lite"/>
    </source>
</evidence>
<feature type="compositionally biased region" description="Polar residues" evidence="1">
    <location>
        <begin position="444"/>
        <end position="456"/>
    </location>
</feature>
<dbReference type="GeneTree" id="ENSGT00730000111366"/>
<feature type="region of interest" description="Disordered" evidence="1">
    <location>
        <begin position="193"/>
        <end position="537"/>
    </location>
</feature>
<keyword evidence="3" id="KW-1185">Reference proteome</keyword>
<dbReference type="PANTHER" id="PTHR15275">
    <property type="entry name" value="CG1 PROTEIN/F18"/>
    <property type="match status" value="1"/>
</dbReference>
<feature type="compositionally biased region" description="Low complexity" evidence="1">
    <location>
        <begin position="354"/>
        <end position="372"/>
    </location>
</feature>
<feature type="compositionally biased region" description="Low complexity" evidence="1">
    <location>
        <begin position="459"/>
        <end position="468"/>
    </location>
</feature>